<proteinExistence type="predicted"/>
<organism evidence="2 3">
    <name type="scientific">Asticcacaulis aquaticus</name>
    <dbReference type="NCBI Taxonomy" id="2984212"/>
    <lineage>
        <taxon>Bacteria</taxon>
        <taxon>Pseudomonadati</taxon>
        <taxon>Pseudomonadota</taxon>
        <taxon>Alphaproteobacteria</taxon>
        <taxon>Caulobacterales</taxon>
        <taxon>Caulobacteraceae</taxon>
        <taxon>Asticcacaulis</taxon>
    </lineage>
</organism>
<protein>
    <submittedName>
        <fullName evidence="2">LamG domain-containing protein</fullName>
    </submittedName>
</protein>
<dbReference type="Gene3D" id="2.60.120.200">
    <property type="match status" value="1"/>
</dbReference>
<comment type="caution">
    <text evidence="2">The sequence shown here is derived from an EMBL/GenBank/DDBJ whole genome shotgun (WGS) entry which is preliminary data.</text>
</comment>
<keyword evidence="3" id="KW-1185">Reference proteome</keyword>
<feature type="chain" id="PRO_5045250131" evidence="1">
    <location>
        <begin position="19"/>
        <end position="1252"/>
    </location>
</feature>
<dbReference type="Proteomes" id="UP001214854">
    <property type="component" value="Unassembled WGS sequence"/>
</dbReference>
<accession>A0ABT5HWR2</accession>
<dbReference type="RefSeq" id="WP_272748999.1">
    <property type="nucleotide sequence ID" value="NZ_JAQQKX010000013.1"/>
</dbReference>
<gene>
    <name evidence="2" type="ORF">PQU92_14675</name>
</gene>
<keyword evidence="1" id="KW-0732">Signal</keyword>
<reference evidence="2 3" key="1">
    <citation type="submission" date="2023-01" db="EMBL/GenBank/DDBJ databases">
        <title>Novel species of the genus Asticcacaulis isolated from rivers.</title>
        <authorList>
            <person name="Lu H."/>
        </authorList>
    </citation>
    <scope>NUCLEOTIDE SEQUENCE [LARGE SCALE GENOMIC DNA]</scope>
    <source>
        <strain evidence="2 3">BYS171W</strain>
    </source>
</reference>
<sequence length="1252" mass="137322">MKPYACLIAALLASPAVAGDGLLFSLSGDKGLVAEQAAGQAEPLFSVGAQTIPNGARGPGLGLNDTLTLVWPAANNIYAQRGTLSFFFRPREPLGEAPFPVFRVGAADGTSWDMAWLRIDWNGHGFDAFVTDTNLSRSRVSFKMDRIPAKEEWVHVAFAWDETTGVKLWINGKPAAQKDGAALYDSGLYAFGPFQRIVAPYQVHSMYNFRRSGDIDEIRIYDRRLDDAGVAALAANGTPAVPVLPDNRTAWLKRYGWETTAPAYLSDPVTRIRKVEFIDTRDLKAKMFKGADGIRETTWPGVYNRSRLEGRHDYFELPDWNVYSEGGKAYDLTLPDEPWNRIELTGAAYGSLNLDGKLLFKRTKGVERTSTVVADHTGGKLRFENTAQETPIQEIAAYNVSKGEVPAGYATLSYTVDTSADAGLYPALDEVRGFIGGRFVPEERAVAVVLPKGAPRKAVKPGAKGAPVVHLLIPGDFRDTRPGEGPTRFSYGWENMDAGLDGIALDLPAMKVEPTHNGLLPLNIRVRDPNWPERDLIDINVAVKPNEARTLWLDTRDRILPPTASFIITIAAAGGGFDAQALNGAQVRLVFKPASEAKAEHVADRMEQARDNFAFFVEEQPNIRAYPLWTRFERDITDVLRVDPGNALARAYWVEKNPEQPYAPVVLPPRDPDVPVWAARQIEDLKLYKRFVDWWIDERQVDNGEFGGGLSDDTDLVNAWVPLALMGVDPQRYITSQRKVLNATYANSMWSGGLSRIATDELHSYEEGINTVAQSMQMDWGNPTAIERGMAVAREFPRLFEVNPAGHRHEVSAYFSGTKIYREGTLGWQRQFGLLITHPGLLLVDYNGNPTTKALLLEVADGWLAHGKQDAKGNWSFPSDIEWATDKGAGNGVQSAISLFWAAYIWTGDAKYLRPIEGDIQRGNLSNLSQINADVMARAPGGTALAQKIVAGEVGGKGGAIDRNLGGIGDTEFAAFVRWQQTGDKSLISDLYGREIEANIQRMPILTEGHLWSDRVSVANELLQRTRLGGVGHRRNVYYPGNLVRWAFTGGKAEDVALLVRNGAPKAFRVIGYNLLKTGEVTGVLTADQMASGTWRVTGGIDADGDDLPDAVTFDQTVEMERGSPLPLLFPSRRTMVYQFTLVTPGEDPSNRPDIGLSKDDLTLNGRKLTVRVHSLGAKPTPAGTVIVETTPGKVLARAAFTTLAAPLDLLPKTKDVALTLPQGAKAVRVRLELDGTPKEISTGNNVVEWKP</sequence>
<feature type="signal peptide" evidence="1">
    <location>
        <begin position="1"/>
        <end position="18"/>
    </location>
</feature>
<dbReference type="EMBL" id="JAQQKX010000013">
    <property type="protein sequence ID" value="MDC7684526.1"/>
    <property type="molecule type" value="Genomic_DNA"/>
</dbReference>
<evidence type="ECO:0000313" key="3">
    <source>
        <dbReference type="Proteomes" id="UP001214854"/>
    </source>
</evidence>
<evidence type="ECO:0000313" key="2">
    <source>
        <dbReference type="EMBL" id="MDC7684526.1"/>
    </source>
</evidence>
<name>A0ABT5HWR2_9CAUL</name>
<dbReference type="Pfam" id="PF13385">
    <property type="entry name" value="Laminin_G_3"/>
    <property type="match status" value="1"/>
</dbReference>
<dbReference type="InterPro" id="IPR013320">
    <property type="entry name" value="ConA-like_dom_sf"/>
</dbReference>
<evidence type="ECO:0000256" key="1">
    <source>
        <dbReference type="SAM" id="SignalP"/>
    </source>
</evidence>
<dbReference type="SUPFAM" id="SSF49899">
    <property type="entry name" value="Concanavalin A-like lectins/glucanases"/>
    <property type="match status" value="1"/>
</dbReference>